<evidence type="ECO:0000256" key="2">
    <source>
        <dbReference type="ARBA" id="ARBA00004496"/>
    </source>
</evidence>
<feature type="domain" description="CS" evidence="11">
    <location>
        <begin position="70"/>
        <end position="163"/>
    </location>
</feature>
<keyword evidence="7" id="KW-0007">Acetylation</keyword>
<dbReference type="SUPFAM" id="SSF140106">
    <property type="entry name" value="Calcyclin-binding protein-like"/>
    <property type="match status" value="1"/>
</dbReference>
<dbReference type="Pfam" id="PF04969">
    <property type="entry name" value="CS"/>
    <property type="match status" value="1"/>
</dbReference>
<dbReference type="InterPro" id="IPR015120">
    <property type="entry name" value="Siah-Interact_N"/>
</dbReference>
<evidence type="ECO:0000256" key="1">
    <source>
        <dbReference type="ARBA" id="ARBA00004123"/>
    </source>
</evidence>
<protein>
    <recommendedName>
        <fullName evidence="3">Calcyclin-binding protein</fullName>
    </recommendedName>
</protein>
<dbReference type="GeneID" id="107069003"/>
<dbReference type="InterPro" id="IPR037201">
    <property type="entry name" value="CacyBP_N"/>
</dbReference>
<evidence type="ECO:0000256" key="4">
    <source>
        <dbReference type="ARBA" id="ARBA00022490"/>
    </source>
</evidence>
<evidence type="ECO:0000256" key="5">
    <source>
        <dbReference type="ARBA" id="ARBA00022553"/>
    </source>
</evidence>
<keyword evidence="5" id="KW-0597">Phosphoprotein</keyword>
<dbReference type="PROSITE" id="PS51203">
    <property type="entry name" value="CS"/>
    <property type="match status" value="1"/>
</dbReference>
<dbReference type="PANTHER" id="PTHR13164:SF3">
    <property type="entry name" value="CALCYCLIN-BINDING PROTEIN"/>
    <property type="match status" value="1"/>
</dbReference>
<dbReference type="InterPro" id="IPR052289">
    <property type="entry name" value="Calcyclin-binding_UBL-bridge"/>
</dbReference>
<accession>A0ABM1IME6</accession>
<dbReference type="Gene3D" id="4.10.860.10">
    <property type="entry name" value="UVR domain"/>
    <property type="match status" value="1"/>
</dbReference>
<gene>
    <name evidence="13" type="primary">LOC107069003</name>
</gene>
<dbReference type="Proteomes" id="UP000694924">
    <property type="component" value="Unplaced"/>
</dbReference>
<dbReference type="SUPFAM" id="SSF49764">
    <property type="entry name" value="HSP20-like chaperones"/>
    <property type="match status" value="1"/>
</dbReference>
<dbReference type="CDD" id="cd06468">
    <property type="entry name" value="p23_CacyBP"/>
    <property type="match status" value="1"/>
</dbReference>
<evidence type="ECO:0000256" key="9">
    <source>
        <dbReference type="ARBA" id="ARBA00025145"/>
    </source>
</evidence>
<dbReference type="PANTHER" id="PTHR13164">
    <property type="entry name" value="CALICYLIN BINDING PROTEIN"/>
    <property type="match status" value="1"/>
</dbReference>
<reference evidence="13" key="1">
    <citation type="submission" date="2025-08" db="UniProtKB">
        <authorList>
            <consortium name="RefSeq"/>
        </authorList>
    </citation>
    <scope>IDENTIFICATION</scope>
    <source>
        <tissue evidence="13">Whole body</tissue>
    </source>
</reference>
<keyword evidence="6" id="KW-0833">Ubl conjugation pathway</keyword>
<dbReference type="Gene3D" id="2.60.40.790">
    <property type="match status" value="1"/>
</dbReference>
<comment type="subcellular location">
    <subcellularLocation>
        <location evidence="2">Cytoplasm</location>
    </subcellularLocation>
    <subcellularLocation>
        <location evidence="1">Nucleus</location>
    </subcellularLocation>
</comment>
<dbReference type="InterPro" id="IPR008978">
    <property type="entry name" value="HSP20-like_chaperone"/>
</dbReference>
<keyword evidence="12" id="KW-1185">Reference proteome</keyword>
<keyword evidence="8" id="KW-0539">Nucleus</keyword>
<evidence type="ECO:0000313" key="13">
    <source>
        <dbReference type="RefSeq" id="XP_015181383.1"/>
    </source>
</evidence>
<sequence length="227" mass="25940">MATKSEELKLDIEELNNLIQQATRPKVKDILSLEIRRLQTEVGKLIEENKDVCPKSVNSAINSTPKCYDVKINNYCWDQTNSVVKIYVQLKSVHLLPNNNIVCKYTEKSMDLFVYGLDNKNYHLPINNLCEDIDTEKSYFKVKADMIIVYLSKKSLKNWSYVTGVEKRIKEAKTPSVPDMGDDPGASLVNLMKKMYQDGDDEMKKTIAKAWTENQHKSAAGLSGFDY</sequence>
<dbReference type="PROSITE" id="PS51048">
    <property type="entry name" value="SGS"/>
    <property type="match status" value="1"/>
</dbReference>
<dbReference type="InterPro" id="IPR007052">
    <property type="entry name" value="CS_dom"/>
</dbReference>
<evidence type="ECO:0000256" key="3">
    <source>
        <dbReference type="ARBA" id="ARBA00015702"/>
    </source>
</evidence>
<dbReference type="RefSeq" id="XP_015181383.1">
    <property type="nucleotide sequence ID" value="XM_015325897.1"/>
</dbReference>
<evidence type="ECO:0000256" key="8">
    <source>
        <dbReference type="ARBA" id="ARBA00023242"/>
    </source>
</evidence>
<keyword evidence="4" id="KW-0963">Cytoplasm</keyword>
<evidence type="ECO:0000256" key="6">
    <source>
        <dbReference type="ARBA" id="ARBA00022786"/>
    </source>
</evidence>
<comment type="function">
    <text evidence="9">May be involved in calcium-dependent ubiquitination and subsequent proteasomal degradation of target proteins. Probably serves as a molecular bridge in ubiquitin E3 complexes. Participates in the ubiquitin-mediated degradation of beta-catenin (CTNNB1).</text>
</comment>
<evidence type="ECO:0000256" key="7">
    <source>
        <dbReference type="ARBA" id="ARBA00022990"/>
    </source>
</evidence>
<proteinExistence type="predicted"/>
<evidence type="ECO:0000259" key="11">
    <source>
        <dbReference type="PROSITE" id="PS51203"/>
    </source>
</evidence>
<feature type="domain" description="SGS" evidence="10">
    <location>
        <begin position="148"/>
        <end position="227"/>
    </location>
</feature>
<dbReference type="InterPro" id="IPR037893">
    <property type="entry name" value="CS_CacyBP"/>
</dbReference>
<organism evidence="12 13">
    <name type="scientific">Polistes dominula</name>
    <name type="common">European paper wasp</name>
    <name type="synonym">Vespa dominula</name>
    <dbReference type="NCBI Taxonomy" id="743375"/>
    <lineage>
        <taxon>Eukaryota</taxon>
        <taxon>Metazoa</taxon>
        <taxon>Ecdysozoa</taxon>
        <taxon>Arthropoda</taxon>
        <taxon>Hexapoda</taxon>
        <taxon>Insecta</taxon>
        <taxon>Pterygota</taxon>
        <taxon>Neoptera</taxon>
        <taxon>Endopterygota</taxon>
        <taxon>Hymenoptera</taxon>
        <taxon>Apocrita</taxon>
        <taxon>Aculeata</taxon>
        <taxon>Vespoidea</taxon>
        <taxon>Vespidae</taxon>
        <taxon>Polistinae</taxon>
        <taxon>Polistini</taxon>
        <taxon>Polistes</taxon>
    </lineage>
</organism>
<dbReference type="Pfam" id="PF09032">
    <property type="entry name" value="Siah-Interact_N"/>
    <property type="match status" value="1"/>
</dbReference>
<evidence type="ECO:0000313" key="12">
    <source>
        <dbReference type="Proteomes" id="UP000694924"/>
    </source>
</evidence>
<evidence type="ECO:0000259" key="10">
    <source>
        <dbReference type="PROSITE" id="PS51048"/>
    </source>
</evidence>
<dbReference type="InterPro" id="IPR007699">
    <property type="entry name" value="SGS_dom"/>
</dbReference>
<name>A0ABM1IME6_POLDO</name>